<accession>A0A0S8JAF6</accession>
<dbReference type="AlphaFoldDB" id="A0A0S8JAF6"/>
<evidence type="ECO:0000313" key="5">
    <source>
        <dbReference type="Proteomes" id="UP000051035"/>
    </source>
</evidence>
<organism evidence="4 5">
    <name type="scientific">candidate division TA06 bacterium SM1_40</name>
    <dbReference type="NCBI Taxonomy" id="1703773"/>
    <lineage>
        <taxon>Bacteria</taxon>
        <taxon>Bacteria division TA06</taxon>
    </lineage>
</organism>
<dbReference type="GO" id="GO:0019867">
    <property type="term" value="C:outer membrane"/>
    <property type="evidence" value="ECO:0007669"/>
    <property type="project" value="InterPro"/>
</dbReference>
<name>A0A0S8JAF6_UNCT6</name>
<proteinExistence type="predicted"/>
<comment type="subcellular location">
    <subcellularLocation>
        <location evidence="1">Membrane</location>
    </subcellularLocation>
</comment>
<dbReference type="Proteomes" id="UP000051035">
    <property type="component" value="Unassembled WGS sequence"/>
</dbReference>
<evidence type="ECO:0000256" key="1">
    <source>
        <dbReference type="ARBA" id="ARBA00004370"/>
    </source>
</evidence>
<gene>
    <name evidence="4" type="ORF">AMJ71_09390</name>
</gene>
<reference evidence="4 5" key="1">
    <citation type="journal article" date="2015" name="Microbiome">
        <title>Genomic resolution of linkages in carbon, nitrogen, and sulfur cycling among widespread estuary sediment bacteria.</title>
        <authorList>
            <person name="Baker B.J."/>
            <person name="Lazar C.S."/>
            <person name="Teske A.P."/>
            <person name="Dick G.J."/>
        </authorList>
    </citation>
    <scope>NUCLEOTIDE SEQUENCE [LARGE SCALE GENOMIC DNA]</scope>
    <source>
        <strain evidence="4">SM1_40</strain>
    </source>
</reference>
<evidence type="ECO:0000313" key="4">
    <source>
        <dbReference type="EMBL" id="KPL06745.1"/>
    </source>
</evidence>
<feature type="domain" description="Bacterial surface antigen (D15)" evidence="3">
    <location>
        <begin position="11"/>
        <end position="110"/>
    </location>
</feature>
<evidence type="ECO:0000259" key="3">
    <source>
        <dbReference type="Pfam" id="PF01103"/>
    </source>
</evidence>
<dbReference type="Pfam" id="PF01103">
    <property type="entry name" value="Omp85"/>
    <property type="match status" value="1"/>
</dbReference>
<evidence type="ECO:0000256" key="2">
    <source>
        <dbReference type="ARBA" id="ARBA00023136"/>
    </source>
</evidence>
<dbReference type="EMBL" id="LJVA01000135">
    <property type="protein sequence ID" value="KPL06745.1"/>
    <property type="molecule type" value="Genomic_DNA"/>
</dbReference>
<sequence>MRGGVAAVWADAGGVPEYERFAVGGARWLRGYREEQFRSPAVVDATVEYRVLVGRRNRLSLFADGGVIAKAEGDARWAVEQRDRWMGKVGYGAGVRIGSPVGVVGFDYALSEDVRFPRGRVHIRVESSF</sequence>
<dbReference type="InterPro" id="IPR000184">
    <property type="entry name" value="Bac_surfAg_D15"/>
</dbReference>
<dbReference type="Gene3D" id="2.40.160.50">
    <property type="entry name" value="membrane protein fhac: a member of the omp85/tpsb transporter family"/>
    <property type="match status" value="1"/>
</dbReference>
<protein>
    <recommendedName>
        <fullName evidence="3">Bacterial surface antigen (D15) domain-containing protein</fullName>
    </recommendedName>
</protein>
<comment type="caution">
    <text evidence="4">The sequence shown here is derived from an EMBL/GenBank/DDBJ whole genome shotgun (WGS) entry which is preliminary data.</text>
</comment>
<keyword evidence="2" id="KW-0472">Membrane</keyword>